<organism evidence="2 3">
    <name type="scientific">Piloderma croceum (strain F 1598)</name>
    <dbReference type="NCBI Taxonomy" id="765440"/>
    <lineage>
        <taxon>Eukaryota</taxon>
        <taxon>Fungi</taxon>
        <taxon>Dikarya</taxon>
        <taxon>Basidiomycota</taxon>
        <taxon>Agaricomycotina</taxon>
        <taxon>Agaricomycetes</taxon>
        <taxon>Agaricomycetidae</taxon>
        <taxon>Atheliales</taxon>
        <taxon>Atheliaceae</taxon>
        <taxon>Piloderma</taxon>
    </lineage>
</organism>
<evidence type="ECO:0000313" key="3">
    <source>
        <dbReference type="Proteomes" id="UP000054166"/>
    </source>
</evidence>
<dbReference type="OrthoDB" id="3222453at2759"/>
<dbReference type="AlphaFoldDB" id="A0A0C3F355"/>
<feature type="region of interest" description="Disordered" evidence="1">
    <location>
        <begin position="229"/>
        <end position="253"/>
    </location>
</feature>
<keyword evidence="3" id="KW-1185">Reference proteome</keyword>
<dbReference type="Proteomes" id="UP000054166">
    <property type="component" value="Unassembled WGS sequence"/>
</dbReference>
<feature type="compositionally biased region" description="Polar residues" evidence="1">
    <location>
        <begin position="238"/>
        <end position="249"/>
    </location>
</feature>
<proteinExistence type="predicted"/>
<sequence length="683" mass="76237">MASIRHGRALWEPNSVDNRPQVEIGDVGHIHEGRFCRLFNIHLPSTEESQSLAVTLPEYFEPLEINNRAIITGILNRGARWSRSVRAVAFGADTSILWGPSITGGFNFSCQQKHGAALYLPDDASRKDAINYRDYKQYMLKNIDRWYALDDVQRLDLQLEDLILITGRDLAKSWLVAAFAAEDDSAMVQIGIEGPAGTTGLSVGASVFWQNARGVEYHWGPQPNITVADPTAGPAQLQDINSSSSSNQLPPRAMDLPERDQCVWLRGFRVKRRPFPFNKWRKMEAAAEPKDLDMSDSDHDHDGSGVGVKIEYISDMPKHKELIWALLDYILDNSKADIAIAHDNDLAPYVEEASSAEEITACLMNARPYIALELCMGSWTGCVEHSTDIHADIRSINLERTDSVYTDDRQQIPKDPGQGEPPATESLSERVKRATTALLTSRMRSTGSSYSEDFPPGSLQSLGKDKNMSSVLYGSSHSYPPSVMAHRSTFNLWLFFANPESSNHDADLDGLAKSARESFGIIELCQKQRSFDNPLVKATVDRIVKQGPAYYRAIHQSTETAQNGCSFARDAIDFCQRLLRAEDSVDTLKSMLEDIKQVAKIAHQGSTEMNKLFKLVRTEIFQISKDIPSKIISDQSSRSRCFDSVRTREGQLECTDPARILLRGLVGRYEYKFGEFGGNSSPN</sequence>
<dbReference type="InParanoid" id="A0A0C3F355"/>
<protein>
    <submittedName>
        <fullName evidence="2">Uncharacterized protein</fullName>
    </submittedName>
</protein>
<feature type="compositionally biased region" description="Basic and acidic residues" evidence="1">
    <location>
        <begin position="402"/>
        <end position="412"/>
    </location>
</feature>
<name>A0A0C3F355_PILCF</name>
<dbReference type="STRING" id="765440.A0A0C3F355"/>
<accession>A0A0C3F355</accession>
<dbReference type="HOGENOM" id="CLU_402846_0_0_1"/>
<evidence type="ECO:0000256" key="1">
    <source>
        <dbReference type="SAM" id="MobiDB-lite"/>
    </source>
</evidence>
<gene>
    <name evidence="2" type="ORF">PILCRDRAFT_570929</name>
</gene>
<dbReference type="EMBL" id="KN833011">
    <property type="protein sequence ID" value="KIM79180.1"/>
    <property type="molecule type" value="Genomic_DNA"/>
</dbReference>
<feature type="region of interest" description="Disordered" evidence="1">
    <location>
        <begin position="402"/>
        <end position="431"/>
    </location>
</feature>
<reference evidence="2 3" key="1">
    <citation type="submission" date="2014-04" db="EMBL/GenBank/DDBJ databases">
        <authorList>
            <consortium name="DOE Joint Genome Institute"/>
            <person name="Kuo A."/>
            <person name="Tarkka M."/>
            <person name="Buscot F."/>
            <person name="Kohler A."/>
            <person name="Nagy L.G."/>
            <person name="Floudas D."/>
            <person name="Copeland A."/>
            <person name="Barry K.W."/>
            <person name="Cichocki N."/>
            <person name="Veneault-Fourrey C."/>
            <person name="LaButti K."/>
            <person name="Lindquist E.A."/>
            <person name="Lipzen A."/>
            <person name="Lundell T."/>
            <person name="Morin E."/>
            <person name="Murat C."/>
            <person name="Sun H."/>
            <person name="Tunlid A."/>
            <person name="Henrissat B."/>
            <person name="Grigoriev I.V."/>
            <person name="Hibbett D.S."/>
            <person name="Martin F."/>
            <person name="Nordberg H.P."/>
            <person name="Cantor M.N."/>
            <person name="Hua S.X."/>
        </authorList>
    </citation>
    <scope>NUCLEOTIDE SEQUENCE [LARGE SCALE GENOMIC DNA]</scope>
    <source>
        <strain evidence="2 3">F 1598</strain>
    </source>
</reference>
<reference evidence="3" key="2">
    <citation type="submission" date="2015-01" db="EMBL/GenBank/DDBJ databases">
        <title>Evolutionary Origins and Diversification of the Mycorrhizal Mutualists.</title>
        <authorList>
            <consortium name="DOE Joint Genome Institute"/>
            <consortium name="Mycorrhizal Genomics Consortium"/>
            <person name="Kohler A."/>
            <person name="Kuo A."/>
            <person name="Nagy L.G."/>
            <person name="Floudas D."/>
            <person name="Copeland A."/>
            <person name="Barry K.W."/>
            <person name="Cichocki N."/>
            <person name="Veneault-Fourrey C."/>
            <person name="LaButti K."/>
            <person name="Lindquist E.A."/>
            <person name="Lipzen A."/>
            <person name="Lundell T."/>
            <person name="Morin E."/>
            <person name="Murat C."/>
            <person name="Riley R."/>
            <person name="Ohm R."/>
            <person name="Sun H."/>
            <person name="Tunlid A."/>
            <person name="Henrissat B."/>
            <person name="Grigoriev I.V."/>
            <person name="Hibbett D.S."/>
            <person name="Martin F."/>
        </authorList>
    </citation>
    <scope>NUCLEOTIDE SEQUENCE [LARGE SCALE GENOMIC DNA]</scope>
    <source>
        <strain evidence="3">F 1598</strain>
    </source>
</reference>
<evidence type="ECO:0000313" key="2">
    <source>
        <dbReference type="EMBL" id="KIM79180.1"/>
    </source>
</evidence>